<accession>A0A2N5U051</accession>
<organism evidence="2 3">
    <name type="scientific">Puccinia coronata f. sp. avenae</name>
    <dbReference type="NCBI Taxonomy" id="200324"/>
    <lineage>
        <taxon>Eukaryota</taxon>
        <taxon>Fungi</taxon>
        <taxon>Dikarya</taxon>
        <taxon>Basidiomycota</taxon>
        <taxon>Pucciniomycotina</taxon>
        <taxon>Pucciniomycetes</taxon>
        <taxon>Pucciniales</taxon>
        <taxon>Pucciniaceae</taxon>
        <taxon>Puccinia</taxon>
    </lineage>
</organism>
<feature type="region of interest" description="Disordered" evidence="1">
    <location>
        <begin position="66"/>
        <end position="123"/>
    </location>
</feature>
<keyword evidence="3" id="KW-1185">Reference proteome</keyword>
<feature type="compositionally biased region" description="Low complexity" evidence="1">
    <location>
        <begin position="74"/>
        <end position="85"/>
    </location>
</feature>
<feature type="region of interest" description="Disordered" evidence="1">
    <location>
        <begin position="38"/>
        <end position="57"/>
    </location>
</feature>
<evidence type="ECO:0000313" key="2">
    <source>
        <dbReference type="EMBL" id="PLW31120.1"/>
    </source>
</evidence>
<dbReference type="OrthoDB" id="10656032at2759"/>
<evidence type="ECO:0000313" key="3">
    <source>
        <dbReference type="Proteomes" id="UP000235388"/>
    </source>
</evidence>
<dbReference type="Proteomes" id="UP000235388">
    <property type="component" value="Unassembled WGS sequence"/>
</dbReference>
<evidence type="ECO:0000256" key="1">
    <source>
        <dbReference type="SAM" id="MobiDB-lite"/>
    </source>
</evidence>
<feature type="compositionally biased region" description="Polar residues" evidence="1">
    <location>
        <begin position="112"/>
        <end position="123"/>
    </location>
</feature>
<dbReference type="EMBL" id="PGCJ01000357">
    <property type="protein sequence ID" value="PLW31120.1"/>
    <property type="molecule type" value="Genomic_DNA"/>
</dbReference>
<sequence>MISQPLLRLFMGGTSVWFWKTTALGKLLNSGTKYSVMSSDATQRKPGLGNEFKRSTINPMMGEQGVTEGRQHLDPSPVSSSGADSSADRQIDHPSVSKKRTRDGQTKEVQLAESSQSTEDTQTAGIINIQDLLSAANDGNETSRSAFNLDTGDFTLVRLNENWHPLFDWAFARSGLTDESDTMKAFVMQFNIKEQAMSRQIDMQRRSGHAQKDSNDCPNHLFRVDRDSQGQLSIRLAHPKGDHQVEPYSKIAQPVKARICKVLEFLGIFHGLAVSHGVNKMLGTTANLQGLVKWYLEIFFKETKDGPPIFGLFKGTPEAAKEAQRRYGNLKKTLSKLIVAKKKEGMDRRVSSRVK</sequence>
<dbReference type="AlphaFoldDB" id="A0A2N5U051"/>
<proteinExistence type="predicted"/>
<name>A0A2N5U051_9BASI</name>
<protein>
    <submittedName>
        <fullName evidence="2">Uncharacterized protein</fullName>
    </submittedName>
</protein>
<reference evidence="2 3" key="1">
    <citation type="submission" date="2017-11" db="EMBL/GenBank/DDBJ databases">
        <title>De novo assembly and phasing of dikaryotic genomes from two isolates of Puccinia coronata f. sp. avenae, the causal agent of oat crown rust.</title>
        <authorList>
            <person name="Miller M.E."/>
            <person name="Zhang Y."/>
            <person name="Omidvar V."/>
            <person name="Sperschneider J."/>
            <person name="Schwessinger B."/>
            <person name="Raley C."/>
            <person name="Palmer J.M."/>
            <person name="Garnica D."/>
            <person name="Upadhyaya N."/>
            <person name="Rathjen J."/>
            <person name="Taylor J.M."/>
            <person name="Park R.F."/>
            <person name="Dodds P.N."/>
            <person name="Hirsch C.D."/>
            <person name="Kianian S.F."/>
            <person name="Figueroa M."/>
        </authorList>
    </citation>
    <scope>NUCLEOTIDE SEQUENCE [LARGE SCALE GENOMIC DNA]</scope>
    <source>
        <strain evidence="2">12NC29</strain>
    </source>
</reference>
<gene>
    <name evidence="2" type="ORF">PCANC_21483</name>
</gene>
<comment type="caution">
    <text evidence="2">The sequence shown here is derived from an EMBL/GenBank/DDBJ whole genome shotgun (WGS) entry which is preliminary data.</text>
</comment>